<accession>A0ACB8UB58</accession>
<gene>
    <name evidence="1" type="ORF">BDY19DRAFT_930878</name>
</gene>
<evidence type="ECO:0000313" key="2">
    <source>
        <dbReference type="Proteomes" id="UP001055072"/>
    </source>
</evidence>
<evidence type="ECO:0000313" key="1">
    <source>
        <dbReference type="EMBL" id="KAI0091527.1"/>
    </source>
</evidence>
<proteinExistence type="predicted"/>
<dbReference type="Proteomes" id="UP001055072">
    <property type="component" value="Unassembled WGS sequence"/>
</dbReference>
<reference evidence="1" key="1">
    <citation type="journal article" date="2021" name="Environ. Microbiol.">
        <title>Gene family expansions and transcriptome signatures uncover fungal adaptations to wood decay.</title>
        <authorList>
            <person name="Hage H."/>
            <person name="Miyauchi S."/>
            <person name="Viragh M."/>
            <person name="Drula E."/>
            <person name="Min B."/>
            <person name="Chaduli D."/>
            <person name="Navarro D."/>
            <person name="Favel A."/>
            <person name="Norest M."/>
            <person name="Lesage-Meessen L."/>
            <person name="Balint B."/>
            <person name="Merenyi Z."/>
            <person name="de Eugenio L."/>
            <person name="Morin E."/>
            <person name="Martinez A.T."/>
            <person name="Baldrian P."/>
            <person name="Stursova M."/>
            <person name="Martinez M.J."/>
            <person name="Novotny C."/>
            <person name="Magnuson J.K."/>
            <person name="Spatafora J.W."/>
            <person name="Maurice S."/>
            <person name="Pangilinan J."/>
            <person name="Andreopoulos W."/>
            <person name="LaButti K."/>
            <person name="Hundley H."/>
            <person name="Na H."/>
            <person name="Kuo A."/>
            <person name="Barry K."/>
            <person name="Lipzen A."/>
            <person name="Henrissat B."/>
            <person name="Riley R."/>
            <person name="Ahrendt S."/>
            <person name="Nagy L.G."/>
            <person name="Grigoriev I.V."/>
            <person name="Martin F."/>
            <person name="Rosso M.N."/>
        </authorList>
    </citation>
    <scope>NUCLEOTIDE SEQUENCE</scope>
    <source>
        <strain evidence="1">CBS 384.51</strain>
    </source>
</reference>
<sequence length="283" mass="31596">MASTSNASDADVILESSDETQFKVHKHILSDASSVFEAMFDLPPETSNVAEGSLPIIPVTESTLVLDQLLRFCYPSLHGSVSDLHTLHLLFTAADKHDMKGVTSQLAYILRWQFTDKEPRRAYAIACMFSLWPEAKLAGRLTLSHPVPGPSLQEYDLLPASMYHKLVVYRQKCIDVIDPILEDWMDELGMDGDPWIGYDCGKCVKPNGAMSPSQVFWFYDHLARTKAAFVAKPTGASVSATKISDETVSRYCRRKAPMRLVEFGERLAVVLDQKVSEIPLILE</sequence>
<comment type="caution">
    <text evidence="1">The sequence shown here is derived from an EMBL/GenBank/DDBJ whole genome shotgun (WGS) entry which is preliminary data.</text>
</comment>
<name>A0ACB8UB58_9APHY</name>
<protein>
    <submittedName>
        <fullName evidence="1">Uncharacterized protein</fullName>
    </submittedName>
</protein>
<keyword evidence="2" id="KW-1185">Reference proteome</keyword>
<organism evidence="1 2">
    <name type="scientific">Irpex rosettiformis</name>
    <dbReference type="NCBI Taxonomy" id="378272"/>
    <lineage>
        <taxon>Eukaryota</taxon>
        <taxon>Fungi</taxon>
        <taxon>Dikarya</taxon>
        <taxon>Basidiomycota</taxon>
        <taxon>Agaricomycotina</taxon>
        <taxon>Agaricomycetes</taxon>
        <taxon>Polyporales</taxon>
        <taxon>Irpicaceae</taxon>
        <taxon>Irpex</taxon>
    </lineage>
</organism>
<dbReference type="EMBL" id="MU274905">
    <property type="protein sequence ID" value="KAI0091527.1"/>
    <property type="molecule type" value="Genomic_DNA"/>
</dbReference>